<keyword evidence="5" id="KW-0963">Cytoplasm</keyword>
<keyword evidence="7" id="KW-0597">Phosphoprotein</keyword>
<evidence type="ECO:0000256" key="2">
    <source>
        <dbReference type="ARBA" id="ARBA00004496"/>
    </source>
</evidence>
<keyword evidence="13" id="KW-0460">Magnesium</keyword>
<dbReference type="PROSITE" id="PS00107">
    <property type="entry name" value="PROTEIN_KINASE_ATP"/>
    <property type="match status" value="1"/>
</dbReference>
<dbReference type="AlphaFoldDB" id="A0A9P4I6G1"/>
<keyword evidence="6" id="KW-0723">Serine/threonine-protein kinase</keyword>
<feature type="binding site" evidence="16">
    <location>
        <position position="34"/>
    </location>
    <ligand>
        <name>ATP</name>
        <dbReference type="ChEBI" id="CHEBI:30616"/>
    </ligand>
</feature>
<dbReference type="InterPro" id="IPR050629">
    <property type="entry name" value="STE20/SPS1-PAK"/>
</dbReference>
<dbReference type="Pfam" id="PF00069">
    <property type="entry name" value="Pkinase"/>
    <property type="match status" value="1"/>
</dbReference>
<dbReference type="EMBL" id="ML978134">
    <property type="protein sequence ID" value="KAF2094338.1"/>
    <property type="molecule type" value="Genomic_DNA"/>
</dbReference>
<dbReference type="Proteomes" id="UP000799772">
    <property type="component" value="Unassembled WGS sequence"/>
</dbReference>
<dbReference type="EC" id="2.7.11.1" evidence="4"/>
<dbReference type="Gene3D" id="1.10.510.10">
    <property type="entry name" value="Transferase(Phosphotransferase) domain 1"/>
    <property type="match status" value="1"/>
</dbReference>
<evidence type="ECO:0000256" key="7">
    <source>
        <dbReference type="ARBA" id="ARBA00022553"/>
    </source>
</evidence>
<comment type="caution">
    <text evidence="19">The sequence shown here is derived from an EMBL/GenBank/DDBJ whole genome shotgun (WGS) entry which is preliminary data.</text>
</comment>
<feature type="compositionally biased region" description="Polar residues" evidence="17">
    <location>
        <begin position="674"/>
        <end position="685"/>
    </location>
</feature>
<dbReference type="PROSITE" id="PS50011">
    <property type="entry name" value="PROTEIN_KINASE_DOM"/>
    <property type="match status" value="1"/>
</dbReference>
<comment type="catalytic activity">
    <reaction evidence="15">
        <text>L-seryl-[protein] + ATP = O-phospho-L-seryl-[protein] + ADP + H(+)</text>
        <dbReference type="Rhea" id="RHEA:17989"/>
        <dbReference type="Rhea" id="RHEA-COMP:9863"/>
        <dbReference type="Rhea" id="RHEA-COMP:11604"/>
        <dbReference type="ChEBI" id="CHEBI:15378"/>
        <dbReference type="ChEBI" id="CHEBI:29999"/>
        <dbReference type="ChEBI" id="CHEBI:30616"/>
        <dbReference type="ChEBI" id="CHEBI:83421"/>
        <dbReference type="ChEBI" id="CHEBI:456216"/>
        <dbReference type="EC" id="2.7.11.1"/>
    </reaction>
</comment>
<dbReference type="InterPro" id="IPR011009">
    <property type="entry name" value="Kinase-like_dom_sf"/>
</dbReference>
<keyword evidence="9" id="KW-0479">Metal-binding</keyword>
<evidence type="ECO:0000256" key="14">
    <source>
        <dbReference type="ARBA" id="ARBA00047899"/>
    </source>
</evidence>
<name>A0A9P4I6G1_9PEZI</name>
<feature type="compositionally biased region" description="Low complexity" evidence="17">
    <location>
        <begin position="728"/>
        <end position="738"/>
    </location>
</feature>
<sequence length="797" mass="87989">MADDYEMLEELGSGSFGIVYKARERSTGDLVAIKHIDLEGSDDDIREIQQEINLLSTCSSPLITQYRTSFVRGVKLWIVMEYLGGGSCLDLLKPGPFLEAHIAIICRELLQGLLYLHSTGKIHRDIKAANILLSSAGVVKIADFGVAAQLSNMKSQRMTFVGTPFWMAPEVIQEAGYDFKADIWSLGITAMEMAKGEPPNAQTHPMKVLFLIPKNAPPRLEGSKWSKDFKDFCAQCLVKDPDRRPSAKDLLKHRFIKGAGKVEQLRDLIDRYQRWDEANEKAAHAKYYEETMQDLSPQIEQDEWVFDTVKPAPVVEQKPAPRRGSKRQDDDDALTPSALLERLDLNSMPLGANSPASNYGYSLDKETVRKASVTNTPTARKVSAIRVTSGSTPTARRVSGVGAVKQPLGLDMSFGNGTSTVRQFRRVSADRQREQIAEPKKVDKPLSPSKPPKTPSKSDLSNVTNPWEYDQSSYIWDENTPPPVQHEPLLVPQTPAHPPARPVVDRVLQLEAPQTLSKEAQLAHLAYSSAIDSSFQDIINQTAEPSKREALARVAQAWMALDCIDPEGEWALLRLLTERLQSDSKLSTPLDLSSRQPCSPSKQLQEAKPSQQSPKKARRLTSDAGIGTPTPSAASTPNSTATAAMQPPPVPGLLRRSNTTAVAAPFPAPENPHKQSQPTTAVSHIQGQATPKLVLSQNNPHLKSHHKRRQSAFVTPSSAGWAGAELVPSSTPSSPSKSRQWSRDADEKEKLRRRESVQVDERKLPGFVEKGMEHQGLLADVLYGRWIDGLKGRWAVQ</sequence>
<comment type="cofactor">
    <cofactor evidence="1">
        <name>Mg(2+)</name>
        <dbReference type="ChEBI" id="CHEBI:18420"/>
    </cofactor>
</comment>
<organism evidence="19 20">
    <name type="scientific">Rhizodiscina lignyota</name>
    <dbReference type="NCBI Taxonomy" id="1504668"/>
    <lineage>
        <taxon>Eukaryota</taxon>
        <taxon>Fungi</taxon>
        <taxon>Dikarya</taxon>
        <taxon>Ascomycota</taxon>
        <taxon>Pezizomycotina</taxon>
        <taxon>Dothideomycetes</taxon>
        <taxon>Pleosporomycetidae</taxon>
        <taxon>Aulographales</taxon>
        <taxon>Rhizodiscinaceae</taxon>
        <taxon>Rhizodiscina</taxon>
    </lineage>
</organism>
<dbReference type="CDD" id="cd06609">
    <property type="entry name" value="STKc_MST3_like"/>
    <property type="match status" value="1"/>
</dbReference>
<dbReference type="GO" id="GO:0005737">
    <property type="term" value="C:cytoplasm"/>
    <property type="evidence" value="ECO:0007669"/>
    <property type="project" value="UniProtKB-SubCell"/>
</dbReference>
<evidence type="ECO:0000256" key="16">
    <source>
        <dbReference type="PROSITE-ProRule" id="PRU10141"/>
    </source>
</evidence>
<evidence type="ECO:0000259" key="18">
    <source>
        <dbReference type="PROSITE" id="PS50011"/>
    </source>
</evidence>
<dbReference type="SMART" id="SM00220">
    <property type="entry name" value="S_TKc"/>
    <property type="match status" value="1"/>
</dbReference>
<keyword evidence="10 16" id="KW-0547">Nucleotide-binding</keyword>
<gene>
    <name evidence="19" type="ORF">NA57DRAFT_68487</name>
</gene>
<keyword evidence="12 16" id="KW-0067">ATP-binding</keyword>
<keyword evidence="11" id="KW-0418">Kinase</keyword>
<evidence type="ECO:0000256" key="13">
    <source>
        <dbReference type="ARBA" id="ARBA00022842"/>
    </source>
</evidence>
<feature type="region of interest" description="Disordered" evidence="17">
    <location>
        <begin position="700"/>
        <end position="757"/>
    </location>
</feature>
<evidence type="ECO:0000256" key="1">
    <source>
        <dbReference type="ARBA" id="ARBA00001946"/>
    </source>
</evidence>
<evidence type="ECO:0000256" key="9">
    <source>
        <dbReference type="ARBA" id="ARBA00022723"/>
    </source>
</evidence>
<comment type="subcellular location">
    <subcellularLocation>
        <location evidence="2">Cytoplasm</location>
    </subcellularLocation>
</comment>
<evidence type="ECO:0000256" key="3">
    <source>
        <dbReference type="ARBA" id="ARBA00008874"/>
    </source>
</evidence>
<dbReference type="PANTHER" id="PTHR48012">
    <property type="entry name" value="STERILE20-LIKE KINASE, ISOFORM B-RELATED"/>
    <property type="match status" value="1"/>
</dbReference>
<evidence type="ECO:0000313" key="19">
    <source>
        <dbReference type="EMBL" id="KAF2094338.1"/>
    </source>
</evidence>
<evidence type="ECO:0000256" key="10">
    <source>
        <dbReference type="ARBA" id="ARBA00022741"/>
    </source>
</evidence>
<feature type="region of interest" description="Disordered" evidence="17">
    <location>
        <begin position="586"/>
        <end position="685"/>
    </location>
</feature>
<feature type="compositionally biased region" description="Basic and acidic residues" evidence="17">
    <location>
        <begin position="427"/>
        <end position="444"/>
    </location>
</feature>
<keyword evidence="8" id="KW-0808">Transferase</keyword>
<reference evidence="19" key="1">
    <citation type="journal article" date="2020" name="Stud. Mycol.">
        <title>101 Dothideomycetes genomes: a test case for predicting lifestyles and emergence of pathogens.</title>
        <authorList>
            <person name="Haridas S."/>
            <person name="Albert R."/>
            <person name="Binder M."/>
            <person name="Bloem J."/>
            <person name="Labutti K."/>
            <person name="Salamov A."/>
            <person name="Andreopoulos B."/>
            <person name="Baker S."/>
            <person name="Barry K."/>
            <person name="Bills G."/>
            <person name="Bluhm B."/>
            <person name="Cannon C."/>
            <person name="Castanera R."/>
            <person name="Culley D."/>
            <person name="Daum C."/>
            <person name="Ezra D."/>
            <person name="Gonzalez J."/>
            <person name="Henrissat B."/>
            <person name="Kuo A."/>
            <person name="Liang C."/>
            <person name="Lipzen A."/>
            <person name="Lutzoni F."/>
            <person name="Magnuson J."/>
            <person name="Mondo S."/>
            <person name="Nolan M."/>
            <person name="Ohm R."/>
            <person name="Pangilinan J."/>
            <person name="Park H.-J."/>
            <person name="Ramirez L."/>
            <person name="Alfaro M."/>
            <person name="Sun H."/>
            <person name="Tritt A."/>
            <person name="Yoshinaga Y."/>
            <person name="Zwiers L.-H."/>
            <person name="Turgeon B."/>
            <person name="Goodwin S."/>
            <person name="Spatafora J."/>
            <person name="Crous P."/>
            <person name="Grigoriev I."/>
        </authorList>
    </citation>
    <scope>NUCLEOTIDE SEQUENCE</scope>
    <source>
        <strain evidence="19">CBS 133067</strain>
    </source>
</reference>
<feature type="compositionally biased region" description="Low complexity" evidence="17">
    <location>
        <begin position="628"/>
        <end position="644"/>
    </location>
</feature>
<evidence type="ECO:0000256" key="8">
    <source>
        <dbReference type="ARBA" id="ARBA00022679"/>
    </source>
</evidence>
<feature type="compositionally biased region" description="Polar residues" evidence="17">
    <location>
        <begin position="586"/>
        <end position="614"/>
    </location>
</feature>
<proteinExistence type="inferred from homology"/>
<evidence type="ECO:0000256" key="15">
    <source>
        <dbReference type="ARBA" id="ARBA00048679"/>
    </source>
</evidence>
<protein>
    <recommendedName>
        <fullName evidence="4">non-specific serine/threonine protein kinase</fullName>
        <ecNumber evidence="4">2.7.11.1</ecNumber>
    </recommendedName>
</protein>
<dbReference type="InterPro" id="IPR000719">
    <property type="entry name" value="Prot_kinase_dom"/>
</dbReference>
<feature type="region of interest" description="Disordered" evidence="17">
    <location>
        <begin position="424"/>
        <end position="465"/>
    </location>
</feature>
<dbReference type="InterPro" id="IPR017441">
    <property type="entry name" value="Protein_kinase_ATP_BS"/>
</dbReference>
<evidence type="ECO:0000313" key="20">
    <source>
        <dbReference type="Proteomes" id="UP000799772"/>
    </source>
</evidence>
<accession>A0A9P4I6G1</accession>
<evidence type="ECO:0000256" key="5">
    <source>
        <dbReference type="ARBA" id="ARBA00022490"/>
    </source>
</evidence>
<evidence type="ECO:0000256" key="4">
    <source>
        <dbReference type="ARBA" id="ARBA00012513"/>
    </source>
</evidence>
<feature type="domain" description="Protein kinase" evidence="18">
    <location>
        <begin position="5"/>
        <end position="256"/>
    </location>
</feature>
<evidence type="ECO:0000256" key="11">
    <source>
        <dbReference type="ARBA" id="ARBA00022777"/>
    </source>
</evidence>
<keyword evidence="20" id="KW-1185">Reference proteome</keyword>
<dbReference type="OrthoDB" id="248923at2759"/>
<dbReference type="FunFam" id="1.10.510.10:FF:000411">
    <property type="entry name" value="Probable Ste20-like kinase Don3"/>
    <property type="match status" value="1"/>
</dbReference>
<dbReference type="PANTHER" id="PTHR48012:SF27">
    <property type="entry name" value="SERINE_THREONINE-PROTEIN KINASE SID1"/>
    <property type="match status" value="1"/>
</dbReference>
<evidence type="ECO:0000256" key="6">
    <source>
        <dbReference type="ARBA" id="ARBA00022527"/>
    </source>
</evidence>
<dbReference type="GO" id="GO:0046872">
    <property type="term" value="F:metal ion binding"/>
    <property type="evidence" value="ECO:0007669"/>
    <property type="project" value="UniProtKB-KW"/>
</dbReference>
<dbReference type="SUPFAM" id="SSF56112">
    <property type="entry name" value="Protein kinase-like (PK-like)"/>
    <property type="match status" value="1"/>
</dbReference>
<feature type="compositionally biased region" description="Basic and acidic residues" evidence="17">
    <location>
        <begin position="741"/>
        <end position="757"/>
    </location>
</feature>
<dbReference type="GO" id="GO:0004674">
    <property type="term" value="F:protein serine/threonine kinase activity"/>
    <property type="evidence" value="ECO:0007669"/>
    <property type="project" value="UniProtKB-KW"/>
</dbReference>
<evidence type="ECO:0000256" key="12">
    <source>
        <dbReference type="ARBA" id="ARBA00022840"/>
    </source>
</evidence>
<dbReference type="GO" id="GO:0005524">
    <property type="term" value="F:ATP binding"/>
    <property type="evidence" value="ECO:0007669"/>
    <property type="project" value="UniProtKB-UniRule"/>
</dbReference>
<comment type="catalytic activity">
    <reaction evidence="14">
        <text>L-threonyl-[protein] + ATP = O-phospho-L-threonyl-[protein] + ADP + H(+)</text>
        <dbReference type="Rhea" id="RHEA:46608"/>
        <dbReference type="Rhea" id="RHEA-COMP:11060"/>
        <dbReference type="Rhea" id="RHEA-COMP:11605"/>
        <dbReference type="ChEBI" id="CHEBI:15378"/>
        <dbReference type="ChEBI" id="CHEBI:30013"/>
        <dbReference type="ChEBI" id="CHEBI:30616"/>
        <dbReference type="ChEBI" id="CHEBI:61977"/>
        <dbReference type="ChEBI" id="CHEBI:456216"/>
        <dbReference type="EC" id="2.7.11.1"/>
    </reaction>
</comment>
<evidence type="ECO:0000256" key="17">
    <source>
        <dbReference type="SAM" id="MobiDB-lite"/>
    </source>
</evidence>
<comment type="similarity">
    <text evidence="3">Belongs to the protein kinase superfamily. STE Ser/Thr protein kinase family. STE20 subfamily.</text>
</comment>